<dbReference type="InterPro" id="IPR017109">
    <property type="entry name" value="AP4_complex_esu"/>
</dbReference>
<dbReference type="SUPFAM" id="SSF48371">
    <property type="entry name" value="ARM repeat"/>
    <property type="match status" value="1"/>
</dbReference>
<proteinExistence type="inferred from homology"/>
<dbReference type="InterPro" id="IPR002553">
    <property type="entry name" value="Clathrin/coatomer_adapt-like_N"/>
</dbReference>
<evidence type="ECO:0000256" key="6">
    <source>
        <dbReference type="SAM" id="MobiDB-lite"/>
    </source>
</evidence>
<evidence type="ECO:0000256" key="2">
    <source>
        <dbReference type="ARBA" id="ARBA00022448"/>
    </source>
</evidence>
<dbReference type="PIRSF" id="PIRSF037097">
    <property type="entry name" value="AP4_complex_epsilon"/>
    <property type="match status" value="1"/>
</dbReference>
<comment type="similarity">
    <text evidence="5">Belongs to the adaptor complexes large subunit family.</text>
</comment>
<feature type="region of interest" description="Disordered" evidence="6">
    <location>
        <begin position="721"/>
        <end position="740"/>
    </location>
</feature>
<dbReference type="Proteomes" id="UP000031737">
    <property type="component" value="Unassembled WGS sequence"/>
</dbReference>
<evidence type="ECO:0000313" key="8">
    <source>
        <dbReference type="EMBL" id="ESL09311.1"/>
    </source>
</evidence>
<protein>
    <recommendedName>
        <fullName evidence="5">AP-4 complex subunit epsilon</fullName>
    </recommendedName>
</protein>
<reference evidence="8 9" key="1">
    <citation type="submission" date="2013-07" db="EMBL/GenBank/DDBJ databases">
        <authorList>
            <person name="Stoco P.H."/>
            <person name="Wagner G."/>
            <person name="Gerber A."/>
            <person name="Zaha A."/>
            <person name="Thompson C."/>
            <person name="Bartholomeu D.C."/>
            <person name="Luckemeyer D.D."/>
            <person name="Bahia D."/>
            <person name="Loreto E."/>
            <person name="Prestes E.B."/>
            <person name="Lima F.M."/>
            <person name="Rodrigues-Luiz G."/>
            <person name="Vallejo G.A."/>
            <person name="Filho J.F."/>
            <person name="Monteiro K.M."/>
            <person name="Tyler K.M."/>
            <person name="de Almeida L.G."/>
            <person name="Ortiz M.F."/>
            <person name="Siervo M.A."/>
            <person name="de Moraes M.H."/>
            <person name="Cunha O.L."/>
            <person name="Mendonca-Neto R."/>
            <person name="Silva R."/>
            <person name="Teixeira S.M."/>
            <person name="Murta S.M."/>
            <person name="Sincero T.C."/>
            <person name="Mendes T.A."/>
            <person name="Urmenyi T.P."/>
            <person name="Silva V.G."/>
            <person name="da Rocha W.D."/>
            <person name="Andersson B."/>
            <person name="Romanha A.J."/>
            <person name="Steindel M."/>
            <person name="de Vasconcelos A.T."/>
            <person name="Grisard E.C."/>
        </authorList>
    </citation>
    <scope>NUCLEOTIDE SEQUENCE [LARGE SCALE GENOMIC DNA]</scope>
    <source>
        <strain evidence="8 9">SC58</strain>
    </source>
</reference>
<keyword evidence="3 5" id="KW-0653">Protein transport</keyword>
<evidence type="ECO:0000313" key="9">
    <source>
        <dbReference type="Proteomes" id="UP000031737"/>
    </source>
</evidence>
<evidence type="ECO:0000256" key="3">
    <source>
        <dbReference type="ARBA" id="ARBA00022927"/>
    </source>
</evidence>
<dbReference type="EMBL" id="AUPL01002970">
    <property type="protein sequence ID" value="ESL09311.1"/>
    <property type="molecule type" value="Genomic_DNA"/>
</dbReference>
<sequence length="1005" mass="111879">MSKLYKAQTQQGHSRGFFEYIRSVGESKSKQEEDKIVLRDLADLKKTLSSSNIDKRLLKEYVVRIFYAEMLGVPAEFAHIHCVNLSSSPDLLFKRTGYLGTWLTVGPEHELMYLIVSNLRRDMKSRAFLDIAAALTAASKLVRPELMSAINTEVVGLLSHPNALVRKKAVFAMQAFYRKSEGVIGDINLFRQALCDRDPSVMGAALRLFADVINADPTSQRDLIPTFLSILQQIGERRLPREYDYHRIPAPWLQTKILQILAMLIGDNLSLAYKCEKALTEVITRADNELNIGYAVMCEAIRVITRIPTIPALVELAAEAIAKFLSRKNANLRYVGIKALSQIVRVNPKYAREHQQVVMACLEDVDDTIRRKTMMLLLAMCNEDNVDAIITRLVKSLPQTTDEYVKQDFTRRICDAVDRFSLDAVWYIETMNKVLLCAAEHVPQTIIQGILKLVVEGEGDDGAKDAAFRTFCVETYFNLLEGSEKKLPEAVCRIAAWVMGEYGFLTKRISRTMLLDRLCDMLERAESADTRGWIIMAMMKIVANTGVMPDNVEDLITRFKDSRSVAIQQRCYEFSELVKVPVLMKKLLPLDGCCEEIDVDESMGFLDGIVQEALLAGAKPYEKRTVRLGVKEEEVLHTDAYKDLRTDVVDETELDLENLKMEEPHKLVIRSTVRRWGLKNLEEDAMSLEEHPAESPKVSAAAASVEHFPDGTVLHHVDPLALAPSSSSSPPPLPTRESLKTSKNEKFFNDIFGGGTKKKLAVRRQKELAESMMHAAKSSEVHSGGPTLAIYIGYIRDSEATGVLLRITAESEVENVVVSMKAPTNCMLCTISCPAASTMDGATISLAQLPAGQPVELRVQLVPVGFPREGCVRVDVTYHSAVSGDPQCVSASRELDAKDILRPSAPMTTPEFGETWVGLSDECKVQMRSAIPLTPQSLEQLLMERASLRVVEVIRSEIIAAAEVVSTRKSLLCHVDVVAFNTANVTVRADDKDFAAYVAHTISSS</sequence>
<dbReference type="InterPro" id="IPR028269">
    <property type="entry name" value="AP4E1_C"/>
</dbReference>
<organism evidence="8 9">
    <name type="scientific">Trypanosoma rangeli SC58</name>
    <dbReference type="NCBI Taxonomy" id="429131"/>
    <lineage>
        <taxon>Eukaryota</taxon>
        <taxon>Discoba</taxon>
        <taxon>Euglenozoa</taxon>
        <taxon>Kinetoplastea</taxon>
        <taxon>Metakinetoplastina</taxon>
        <taxon>Trypanosomatida</taxon>
        <taxon>Trypanosomatidae</taxon>
        <taxon>Trypanosoma</taxon>
        <taxon>Herpetosoma</taxon>
    </lineage>
</organism>
<dbReference type="InterPro" id="IPR016024">
    <property type="entry name" value="ARM-type_fold"/>
</dbReference>
<dbReference type="GO" id="GO:0016192">
    <property type="term" value="P:vesicle-mediated transport"/>
    <property type="evidence" value="ECO:0007669"/>
    <property type="project" value="UniProtKB-UniRule"/>
</dbReference>
<dbReference type="InterPro" id="IPR011989">
    <property type="entry name" value="ARM-like"/>
</dbReference>
<dbReference type="PANTHER" id="PTHR22780">
    <property type="entry name" value="ADAPTIN, ALPHA/GAMMA/EPSILON"/>
    <property type="match status" value="1"/>
</dbReference>
<keyword evidence="5" id="KW-0333">Golgi apparatus</keyword>
<gene>
    <name evidence="8" type="ORF">TRSC58_02970</name>
</gene>
<dbReference type="AlphaFoldDB" id="A0A061J592"/>
<evidence type="ECO:0000259" key="7">
    <source>
        <dbReference type="SMART" id="SM01356"/>
    </source>
</evidence>
<feature type="domain" description="AP-4 complex subunit epsilon-1 C-terminal" evidence="7">
    <location>
        <begin position="902"/>
        <end position="1005"/>
    </location>
</feature>
<evidence type="ECO:0000256" key="1">
    <source>
        <dbReference type="ARBA" id="ARBA00004308"/>
    </source>
</evidence>
<dbReference type="Pfam" id="PF14807">
    <property type="entry name" value="AP4E_app_platf"/>
    <property type="match status" value="1"/>
</dbReference>
<dbReference type="Pfam" id="PF01602">
    <property type="entry name" value="Adaptin_N"/>
    <property type="match status" value="1"/>
</dbReference>
<comment type="caution">
    <text evidence="8">The sequence shown here is derived from an EMBL/GenBank/DDBJ whole genome shotgun (WGS) entry which is preliminary data.</text>
</comment>
<evidence type="ECO:0000256" key="5">
    <source>
        <dbReference type="PIRNR" id="PIRNR037097"/>
    </source>
</evidence>
<dbReference type="Gene3D" id="1.25.10.10">
    <property type="entry name" value="Leucine-rich Repeat Variant"/>
    <property type="match status" value="1"/>
</dbReference>
<keyword evidence="2 5" id="KW-0813">Transport</keyword>
<accession>A0A061J592</accession>
<dbReference type="VEuPathDB" id="TriTrypDB:TRSC58_02970"/>
<dbReference type="OrthoDB" id="29308at2759"/>
<comment type="function">
    <text evidence="5">Subunit of novel type of clathrin- or non-clathrin-associated protein coat involved in targeting proteins from the trans-Golgi network (TGN) to the endosomal-lysosomal system.</text>
</comment>
<dbReference type="SMART" id="SM01356">
    <property type="entry name" value="AP4E_app_platf"/>
    <property type="match status" value="1"/>
</dbReference>
<comment type="subcellular location">
    <subcellularLocation>
        <location evidence="1">Endomembrane system</location>
    </subcellularLocation>
</comment>
<keyword evidence="9" id="KW-1185">Reference proteome</keyword>
<keyword evidence="4 5" id="KW-0472">Membrane</keyword>
<dbReference type="InterPro" id="IPR050840">
    <property type="entry name" value="Adaptor_Complx_Large_Subunit"/>
</dbReference>
<dbReference type="GO" id="GO:0030124">
    <property type="term" value="C:AP-4 adaptor complex"/>
    <property type="evidence" value="ECO:0007669"/>
    <property type="project" value="UniProtKB-UniRule"/>
</dbReference>
<dbReference type="GO" id="GO:0006886">
    <property type="term" value="P:intracellular protein transport"/>
    <property type="evidence" value="ECO:0007669"/>
    <property type="project" value="UniProtKB-UniRule"/>
</dbReference>
<dbReference type="GO" id="GO:0012505">
    <property type="term" value="C:endomembrane system"/>
    <property type="evidence" value="ECO:0007669"/>
    <property type="project" value="UniProtKB-SubCell"/>
</dbReference>
<comment type="subunit">
    <text evidence="5">Adaptor protein complex 4 (AP-4) is a heterotetramer composed of two large adaptins, a medium adaptin and a small adaptin.</text>
</comment>
<name>A0A061J592_TRYRA</name>
<evidence type="ECO:0000256" key="4">
    <source>
        <dbReference type="ARBA" id="ARBA00023136"/>
    </source>
</evidence>